<dbReference type="InterPro" id="IPR036249">
    <property type="entry name" value="Thioredoxin-like_sf"/>
</dbReference>
<dbReference type="Proteomes" id="UP000245207">
    <property type="component" value="Unassembled WGS sequence"/>
</dbReference>
<dbReference type="AlphaFoldDB" id="A0A2U1KTH3"/>
<dbReference type="STRING" id="35608.A0A2U1KTH3"/>
<evidence type="ECO:0000259" key="7">
    <source>
        <dbReference type="PROSITE" id="PS50405"/>
    </source>
</evidence>
<dbReference type="PROSITE" id="PS50404">
    <property type="entry name" value="GST_NTER"/>
    <property type="match status" value="1"/>
</dbReference>
<feature type="domain" description="GST N-terminal" evidence="6">
    <location>
        <begin position="1"/>
        <end position="82"/>
    </location>
</feature>
<comment type="caution">
    <text evidence="8">The sequence shown here is derived from an EMBL/GenBank/DDBJ whole genome shotgun (WGS) entry which is preliminary data.</text>
</comment>
<evidence type="ECO:0000256" key="3">
    <source>
        <dbReference type="ARBA" id="ARBA00022575"/>
    </source>
</evidence>
<dbReference type="PROSITE" id="PS50405">
    <property type="entry name" value="GST_CTER"/>
    <property type="match status" value="1"/>
</dbReference>
<proteinExistence type="inferred from homology"/>
<evidence type="ECO:0000256" key="5">
    <source>
        <dbReference type="ARBA" id="ARBA00047960"/>
    </source>
</evidence>
<evidence type="ECO:0000259" key="6">
    <source>
        <dbReference type="PROSITE" id="PS50404"/>
    </source>
</evidence>
<dbReference type="InterPro" id="IPR040079">
    <property type="entry name" value="Glutathione_S-Trfase"/>
</dbReference>
<accession>A0A2U1KTH3</accession>
<keyword evidence="4 8" id="KW-0808">Transferase</keyword>
<dbReference type="GO" id="GO:0004364">
    <property type="term" value="F:glutathione transferase activity"/>
    <property type="evidence" value="ECO:0007669"/>
    <property type="project" value="UniProtKB-EC"/>
</dbReference>
<dbReference type="Gene3D" id="3.40.30.10">
    <property type="entry name" value="Glutaredoxin"/>
    <property type="match status" value="1"/>
</dbReference>
<dbReference type="SFLD" id="SFLDS00019">
    <property type="entry name" value="Glutathione_Transferase_(cytos"/>
    <property type="match status" value="1"/>
</dbReference>
<sequence length="275" mass="31163">MALKVYCDRMSQPSRAVLLFCKINGIEFEEIRIDVINNKHLTPEYKAINPMCQLPAIVNGGFKLFESHAILIYLSCAFPEIASHWYPTDISKRSKIHSILDWHHTNLRRGTVGLIFNTIVGPLKGLPPNHEAAKDGEKLLVKSLSMLENFWLEDGRFLVGSSQPSIADISLVCEIMQLELLSKKDHDRILSPYKKVVQWIEDIKGEITPHFDEVHEWAYWATILAISGGRWRLCIRLYDELERCVVGLLSSGDSCMCIELGDGLVSSRLESGLKN</sequence>
<dbReference type="PANTHER" id="PTHR44750">
    <property type="entry name" value="GLUTATHIONE S-TRANSFERASE T1-RELATED"/>
    <property type="match status" value="1"/>
</dbReference>
<comment type="similarity">
    <text evidence="1">Belongs to the GST superfamily. Theta family.</text>
</comment>
<evidence type="ECO:0000256" key="1">
    <source>
        <dbReference type="ARBA" id="ARBA00009899"/>
    </source>
</evidence>
<keyword evidence="9" id="KW-1185">Reference proteome</keyword>
<dbReference type="InterPro" id="IPR036282">
    <property type="entry name" value="Glutathione-S-Trfase_C_sf"/>
</dbReference>
<dbReference type="SUPFAM" id="SSF52833">
    <property type="entry name" value="Thioredoxin-like"/>
    <property type="match status" value="1"/>
</dbReference>
<gene>
    <name evidence="8" type="ORF">CTI12_AA566350</name>
</gene>
<reference evidence="8 9" key="1">
    <citation type="journal article" date="2018" name="Mol. Plant">
        <title>The genome of Artemisia annua provides insight into the evolution of Asteraceae family and artemisinin biosynthesis.</title>
        <authorList>
            <person name="Shen Q."/>
            <person name="Zhang L."/>
            <person name="Liao Z."/>
            <person name="Wang S."/>
            <person name="Yan T."/>
            <person name="Shi P."/>
            <person name="Liu M."/>
            <person name="Fu X."/>
            <person name="Pan Q."/>
            <person name="Wang Y."/>
            <person name="Lv Z."/>
            <person name="Lu X."/>
            <person name="Zhang F."/>
            <person name="Jiang W."/>
            <person name="Ma Y."/>
            <person name="Chen M."/>
            <person name="Hao X."/>
            <person name="Li L."/>
            <person name="Tang Y."/>
            <person name="Lv G."/>
            <person name="Zhou Y."/>
            <person name="Sun X."/>
            <person name="Brodelius P.E."/>
            <person name="Rose J.K.C."/>
            <person name="Tang K."/>
        </authorList>
    </citation>
    <scope>NUCLEOTIDE SEQUENCE [LARGE SCALE GENOMIC DNA]</scope>
    <source>
        <strain evidence="9">cv. Huhao1</strain>
        <tissue evidence="8">Leaf</tissue>
    </source>
</reference>
<evidence type="ECO:0000256" key="2">
    <source>
        <dbReference type="ARBA" id="ARBA00012452"/>
    </source>
</evidence>
<evidence type="ECO:0000313" key="8">
    <source>
        <dbReference type="EMBL" id="PWA40062.1"/>
    </source>
</evidence>
<dbReference type="InterPro" id="IPR043377">
    <property type="entry name" value="GSTT1/2/3"/>
</dbReference>
<evidence type="ECO:0000256" key="4">
    <source>
        <dbReference type="ARBA" id="ARBA00022679"/>
    </source>
</evidence>
<dbReference type="Gene3D" id="1.20.1050.10">
    <property type="match status" value="1"/>
</dbReference>
<dbReference type="InterPro" id="IPR010987">
    <property type="entry name" value="Glutathione-S-Trfase_C-like"/>
</dbReference>
<dbReference type="OrthoDB" id="422574at2759"/>
<comment type="catalytic activity">
    <reaction evidence="5">
        <text>RX + glutathione = an S-substituted glutathione + a halide anion + H(+)</text>
        <dbReference type="Rhea" id="RHEA:16437"/>
        <dbReference type="ChEBI" id="CHEBI:15378"/>
        <dbReference type="ChEBI" id="CHEBI:16042"/>
        <dbReference type="ChEBI" id="CHEBI:17792"/>
        <dbReference type="ChEBI" id="CHEBI:57925"/>
        <dbReference type="ChEBI" id="CHEBI:90779"/>
        <dbReference type="EC" id="2.5.1.18"/>
    </reaction>
</comment>
<dbReference type="CDD" id="cd03050">
    <property type="entry name" value="GST_N_Theta"/>
    <property type="match status" value="1"/>
</dbReference>
<feature type="domain" description="GST C-terminal" evidence="7">
    <location>
        <begin position="89"/>
        <end position="224"/>
    </location>
</feature>
<dbReference type="InterPro" id="IPR040075">
    <property type="entry name" value="GST_N_Theta"/>
</dbReference>
<evidence type="ECO:0000313" key="9">
    <source>
        <dbReference type="Proteomes" id="UP000245207"/>
    </source>
</evidence>
<protein>
    <recommendedName>
        <fullName evidence="2">glutathione transferase</fullName>
        <ecNumber evidence="2">2.5.1.18</ecNumber>
    </recommendedName>
</protein>
<dbReference type="PANTHER" id="PTHR44750:SF1">
    <property type="entry name" value="GLUTATHIONE S-TRANSFERASE T1-RELATED"/>
    <property type="match status" value="1"/>
</dbReference>
<dbReference type="FunFam" id="1.20.1050.10:FF:000039">
    <property type="entry name" value="Glutathione S-transferase theta-1"/>
    <property type="match status" value="1"/>
</dbReference>
<keyword evidence="3" id="KW-0216">Detoxification</keyword>
<dbReference type="SFLD" id="SFLDG00358">
    <property type="entry name" value="Main_(cytGST)"/>
    <property type="match status" value="1"/>
</dbReference>
<name>A0A2U1KTH3_ARTAN</name>
<dbReference type="EMBL" id="PKPP01014098">
    <property type="protein sequence ID" value="PWA40062.1"/>
    <property type="molecule type" value="Genomic_DNA"/>
</dbReference>
<dbReference type="Pfam" id="PF02798">
    <property type="entry name" value="GST_N"/>
    <property type="match status" value="1"/>
</dbReference>
<organism evidence="8 9">
    <name type="scientific">Artemisia annua</name>
    <name type="common">Sweet wormwood</name>
    <dbReference type="NCBI Taxonomy" id="35608"/>
    <lineage>
        <taxon>Eukaryota</taxon>
        <taxon>Viridiplantae</taxon>
        <taxon>Streptophyta</taxon>
        <taxon>Embryophyta</taxon>
        <taxon>Tracheophyta</taxon>
        <taxon>Spermatophyta</taxon>
        <taxon>Magnoliopsida</taxon>
        <taxon>eudicotyledons</taxon>
        <taxon>Gunneridae</taxon>
        <taxon>Pentapetalae</taxon>
        <taxon>asterids</taxon>
        <taxon>campanulids</taxon>
        <taxon>Asterales</taxon>
        <taxon>Asteraceae</taxon>
        <taxon>Asteroideae</taxon>
        <taxon>Anthemideae</taxon>
        <taxon>Artemisiinae</taxon>
        <taxon>Artemisia</taxon>
    </lineage>
</organism>
<dbReference type="SFLD" id="SFLDG01153">
    <property type="entry name" value="Main.4:_Theta-like"/>
    <property type="match status" value="1"/>
</dbReference>
<dbReference type="InterPro" id="IPR004045">
    <property type="entry name" value="Glutathione_S-Trfase_N"/>
</dbReference>
<dbReference type="GO" id="GO:0009407">
    <property type="term" value="P:toxin catabolic process"/>
    <property type="evidence" value="ECO:0007669"/>
    <property type="project" value="UniProtKB-ARBA"/>
</dbReference>
<dbReference type="EC" id="2.5.1.18" evidence="2"/>
<dbReference type="SUPFAM" id="SSF47616">
    <property type="entry name" value="GST C-terminal domain-like"/>
    <property type="match status" value="1"/>
</dbReference>